<dbReference type="InterPro" id="IPR023796">
    <property type="entry name" value="Serpin_dom"/>
</dbReference>
<evidence type="ECO:0000313" key="5">
    <source>
        <dbReference type="EMBL" id="KAK2171232.1"/>
    </source>
</evidence>
<dbReference type="AlphaFoldDB" id="A0AAD9NI69"/>
<dbReference type="Gene3D" id="3.30.497.10">
    <property type="entry name" value="Antithrombin, subunit I, domain 2"/>
    <property type="match status" value="1"/>
</dbReference>
<dbReference type="PANTHER" id="PTHR11461:SF211">
    <property type="entry name" value="GH10112P-RELATED"/>
    <property type="match status" value="1"/>
</dbReference>
<evidence type="ECO:0000313" key="6">
    <source>
        <dbReference type="Proteomes" id="UP001209878"/>
    </source>
</evidence>
<dbReference type="InterPro" id="IPR042178">
    <property type="entry name" value="Serpin_sf_1"/>
</dbReference>
<dbReference type="InterPro" id="IPR042185">
    <property type="entry name" value="Serpin_sf_2"/>
</dbReference>
<dbReference type="EMBL" id="JAODUO010001089">
    <property type="protein sequence ID" value="KAK2171232.1"/>
    <property type="molecule type" value="Genomic_DNA"/>
</dbReference>
<organism evidence="5 6">
    <name type="scientific">Ridgeia piscesae</name>
    <name type="common">Tubeworm</name>
    <dbReference type="NCBI Taxonomy" id="27915"/>
    <lineage>
        <taxon>Eukaryota</taxon>
        <taxon>Metazoa</taxon>
        <taxon>Spiralia</taxon>
        <taxon>Lophotrochozoa</taxon>
        <taxon>Annelida</taxon>
        <taxon>Polychaeta</taxon>
        <taxon>Sedentaria</taxon>
        <taxon>Canalipalpata</taxon>
        <taxon>Sabellida</taxon>
        <taxon>Siboglinidae</taxon>
        <taxon>Ridgeia</taxon>
    </lineage>
</organism>
<protein>
    <recommendedName>
        <fullName evidence="4">Serpin domain-containing protein</fullName>
    </recommendedName>
</protein>
<evidence type="ECO:0000259" key="4">
    <source>
        <dbReference type="SMART" id="SM00093"/>
    </source>
</evidence>
<comment type="similarity">
    <text evidence="1 2">Belongs to the serpin family.</text>
</comment>
<accession>A0AAD9NI69</accession>
<evidence type="ECO:0000256" key="1">
    <source>
        <dbReference type="ARBA" id="ARBA00009500"/>
    </source>
</evidence>
<feature type="domain" description="Serpin" evidence="4">
    <location>
        <begin position="1"/>
        <end position="357"/>
    </location>
</feature>
<dbReference type="CDD" id="cd19590">
    <property type="entry name" value="serpin_thermopin-like"/>
    <property type="match status" value="1"/>
</dbReference>
<sequence length="383" mass="41353">MRVSPSGENMIFSPFSVSTALAMTYGGANGVTKSEMASALRFGVMSSTSVHSGFRSVLTLLGGYSTVKTANKIYVDNQFVLLPSYLTLTSTKYLSAAQNVDILNNNVGVTNTINNWVAANTNPTITNLLDPLAPSMALVLVNTITFKDKWLKPFGIASNGPFHVSNDHTVQACMMKMSCQPPTFKHGSGPNFQILELPYVNNEVAMYIIRPDNINGLSGVESGLTLASLNSAISGMTFKTVDVTLPKFDLEKRVDLKAHLQSLGMNRVFNVDAQLAGIGTYIGTGAGDLYVDFVQHEAIIKVDLTGTEASAATAVGVCPARRRRGTPVPFNVDRPFLFVLRERRCGSILFMGRVINPQAGCSSSSRDRRPPKMLVRSQGLSRA</sequence>
<name>A0AAD9NI69_RIDPI</name>
<evidence type="ECO:0000256" key="3">
    <source>
        <dbReference type="SAM" id="MobiDB-lite"/>
    </source>
</evidence>
<dbReference type="Proteomes" id="UP001209878">
    <property type="component" value="Unassembled WGS sequence"/>
</dbReference>
<evidence type="ECO:0000256" key="2">
    <source>
        <dbReference type="RuleBase" id="RU000411"/>
    </source>
</evidence>
<feature type="region of interest" description="Disordered" evidence="3">
    <location>
        <begin position="360"/>
        <end position="383"/>
    </location>
</feature>
<proteinExistence type="inferred from homology"/>
<reference evidence="5" key="1">
    <citation type="journal article" date="2023" name="Mol. Biol. Evol.">
        <title>Third-Generation Sequencing Reveals the Adaptive Role of the Epigenome in Three Deep-Sea Polychaetes.</title>
        <authorList>
            <person name="Perez M."/>
            <person name="Aroh O."/>
            <person name="Sun Y."/>
            <person name="Lan Y."/>
            <person name="Juniper S.K."/>
            <person name="Young C.R."/>
            <person name="Angers B."/>
            <person name="Qian P.Y."/>
        </authorList>
    </citation>
    <scope>NUCLEOTIDE SEQUENCE</scope>
    <source>
        <strain evidence="5">R07B-5</strain>
    </source>
</reference>
<dbReference type="SMART" id="SM00093">
    <property type="entry name" value="SERPIN"/>
    <property type="match status" value="1"/>
</dbReference>
<dbReference type="Gene3D" id="2.30.39.10">
    <property type="entry name" value="Alpha-1-antitrypsin, domain 1"/>
    <property type="match status" value="1"/>
</dbReference>
<dbReference type="InterPro" id="IPR000215">
    <property type="entry name" value="Serpin_fam"/>
</dbReference>
<dbReference type="InterPro" id="IPR036186">
    <property type="entry name" value="Serpin_sf"/>
</dbReference>
<dbReference type="PANTHER" id="PTHR11461">
    <property type="entry name" value="SERINE PROTEASE INHIBITOR, SERPIN"/>
    <property type="match status" value="1"/>
</dbReference>
<dbReference type="GO" id="GO:0005615">
    <property type="term" value="C:extracellular space"/>
    <property type="evidence" value="ECO:0007669"/>
    <property type="project" value="InterPro"/>
</dbReference>
<dbReference type="SUPFAM" id="SSF56574">
    <property type="entry name" value="Serpins"/>
    <property type="match status" value="1"/>
</dbReference>
<comment type="caution">
    <text evidence="5">The sequence shown here is derived from an EMBL/GenBank/DDBJ whole genome shotgun (WGS) entry which is preliminary data.</text>
</comment>
<dbReference type="PROSITE" id="PS00284">
    <property type="entry name" value="SERPIN"/>
    <property type="match status" value="1"/>
</dbReference>
<gene>
    <name evidence="5" type="ORF">NP493_1090g00024</name>
</gene>
<dbReference type="Pfam" id="PF00079">
    <property type="entry name" value="Serpin"/>
    <property type="match status" value="1"/>
</dbReference>
<keyword evidence="6" id="KW-1185">Reference proteome</keyword>
<dbReference type="GO" id="GO:0004867">
    <property type="term" value="F:serine-type endopeptidase inhibitor activity"/>
    <property type="evidence" value="ECO:0007669"/>
    <property type="project" value="InterPro"/>
</dbReference>
<dbReference type="InterPro" id="IPR023795">
    <property type="entry name" value="Serpin_CS"/>
</dbReference>